<evidence type="ECO:0000313" key="2">
    <source>
        <dbReference type="Proteomes" id="UP000188603"/>
    </source>
</evidence>
<dbReference type="AlphaFoldDB" id="A0A1U9K6V4"/>
<gene>
    <name evidence="1" type="ORF">B0W44_08000</name>
</gene>
<keyword evidence="2" id="KW-1185">Reference proteome</keyword>
<protein>
    <submittedName>
        <fullName evidence="1">Uncharacterized protein</fullName>
    </submittedName>
</protein>
<reference evidence="1 2" key="1">
    <citation type="journal article" date="2015" name="Int. J. Syst. Evol. Microbiol.">
        <title>Novibacillus thermophilus gen. nov., sp. nov., a Gram-staining-negative and moderately thermophilic member of the family Thermoactinomycetaceae.</title>
        <authorList>
            <person name="Yang G."/>
            <person name="Chen J."/>
            <person name="Zhou S."/>
        </authorList>
    </citation>
    <scope>NUCLEOTIDE SEQUENCE [LARGE SCALE GENOMIC DNA]</scope>
    <source>
        <strain evidence="1 2">SG-1</strain>
    </source>
</reference>
<evidence type="ECO:0000313" key="1">
    <source>
        <dbReference type="EMBL" id="AQS55743.1"/>
    </source>
</evidence>
<dbReference type="RefSeq" id="WP_077719608.1">
    <property type="nucleotide sequence ID" value="NZ_CP019699.1"/>
</dbReference>
<dbReference type="EMBL" id="CP019699">
    <property type="protein sequence ID" value="AQS55743.1"/>
    <property type="molecule type" value="Genomic_DNA"/>
</dbReference>
<dbReference type="STRING" id="1471761.B0W44_08000"/>
<organism evidence="1 2">
    <name type="scientific">Novibacillus thermophilus</name>
    <dbReference type="NCBI Taxonomy" id="1471761"/>
    <lineage>
        <taxon>Bacteria</taxon>
        <taxon>Bacillati</taxon>
        <taxon>Bacillota</taxon>
        <taxon>Bacilli</taxon>
        <taxon>Bacillales</taxon>
        <taxon>Thermoactinomycetaceae</taxon>
        <taxon>Novibacillus</taxon>
    </lineage>
</organism>
<proteinExistence type="predicted"/>
<sequence length="62" mass="7363">MTRLFVVYGVDKTWTLRGQKRYTVSHVLSVFSIEQEAFFHDRKSCSDNRRRGGKRALEEELK</sequence>
<name>A0A1U9K6V4_9BACL</name>
<accession>A0A1U9K6V4</accession>
<dbReference type="KEGG" id="ntr:B0W44_08000"/>
<dbReference type="Proteomes" id="UP000188603">
    <property type="component" value="Chromosome"/>
</dbReference>